<dbReference type="AlphaFoldDB" id="A0A1X0B7J2"/>
<feature type="transmembrane region" description="Helical" evidence="7">
    <location>
        <begin position="237"/>
        <end position="256"/>
    </location>
</feature>
<feature type="transmembrane region" description="Helical" evidence="7">
    <location>
        <begin position="48"/>
        <end position="74"/>
    </location>
</feature>
<dbReference type="GO" id="GO:0022857">
    <property type="term" value="F:transmembrane transporter activity"/>
    <property type="evidence" value="ECO:0007669"/>
    <property type="project" value="InterPro"/>
</dbReference>
<feature type="transmembrane region" description="Helical" evidence="7">
    <location>
        <begin position="198"/>
        <end position="217"/>
    </location>
</feature>
<feature type="transmembrane region" description="Helical" evidence="7">
    <location>
        <begin position="276"/>
        <end position="298"/>
    </location>
</feature>
<dbReference type="OrthoDB" id="8274074at2"/>
<evidence type="ECO:0000256" key="4">
    <source>
        <dbReference type="ARBA" id="ARBA00022989"/>
    </source>
</evidence>
<evidence type="ECO:0000313" key="9">
    <source>
        <dbReference type="Proteomes" id="UP000192448"/>
    </source>
</evidence>
<reference evidence="8 9" key="1">
    <citation type="submission" date="2017-02" db="EMBL/GenBank/DDBJ databases">
        <title>The new phylogeny of genus Mycobacterium.</title>
        <authorList>
            <person name="Tortoli E."/>
            <person name="Trovato A."/>
            <person name="Cirillo D.M."/>
        </authorList>
    </citation>
    <scope>NUCLEOTIDE SEQUENCE [LARGE SCALE GENOMIC DNA]</scope>
    <source>
        <strain evidence="8 9">RW6</strain>
    </source>
</reference>
<evidence type="ECO:0000256" key="6">
    <source>
        <dbReference type="SAM" id="MobiDB-lite"/>
    </source>
</evidence>
<protein>
    <submittedName>
        <fullName evidence="8">Amino acid permease</fullName>
    </submittedName>
</protein>
<sequence length="523" mass="56014">MSTIDESAPSAEHRRHDAPSAASAAHNSDEAHLIAVGYKPQLERSLSWFSNFALGFLYLSPMVGVVSIFAMGIAAAGGAAIWWIPIVGVGMLLIALVFGEIVSQYPIAGGIYQWARRLWSGKYAWQMSWVYVGSITMGITTTALFSSNFIASLFLGTPEQPSVTASPLQRLVITLGVLVLCLILNLRGTKALGFITKIGLVAELTGVVGVGTYLLIFERKNSFDIFFSTLGKASEHGLLYAMLGASLVGLYLFGAIESCGELAEETPNPARAIPRAMILTVTVGGGAAMVAFAGFALATPNLDDVLSGQETNPIPTMLQATLGTVGSKIFLLIAVISFIAGVMGQQTAVSRFVFSMARDGMFPGSHIISKTAGRHHTPVSALLITNVLPALVVVFVYFSPDSLFRLAGFQTLAIYVAFMMVVFAALRARMKGWRPAGSWNLGRFGLPVNVLALAYGIFAMVILARPDNTQPDFFDRWIALIGLLIVVVTGLAYLLIAKPERKSDAPQGDAIAIADMLRERRGR</sequence>
<keyword evidence="5 7" id="KW-0472">Membrane</keyword>
<feature type="transmembrane region" description="Helical" evidence="7">
    <location>
        <begin position="404"/>
        <end position="426"/>
    </location>
</feature>
<evidence type="ECO:0000313" key="8">
    <source>
        <dbReference type="EMBL" id="ORA38307.1"/>
    </source>
</evidence>
<evidence type="ECO:0000256" key="3">
    <source>
        <dbReference type="ARBA" id="ARBA00022692"/>
    </source>
</evidence>
<comment type="subcellular location">
    <subcellularLocation>
        <location evidence="1">Membrane</location>
        <topology evidence="1">Multi-pass membrane protein</topology>
    </subcellularLocation>
</comment>
<gene>
    <name evidence="8" type="ORF">BST13_06035</name>
</gene>
<organism evidence="8 9">
    <name type="scientific">Mycobacterium aquaticum</name>
    <dbReference type="NCBI Taxonomy" id="1927124"/>
    <lineage>
        <taxon>Bacteria</taxon>
        <taxon>Bacillati</taxon>
        <taxon>Actinomycetota</taxon>
        <taxon>Actinomycetes</taxon>
        <taxon>Mycobacteriales</taxon>
        <taxon>Mycobacteriaceae</taxon>
        <taxon>Mycobacterium</taxon>
    </lineage>
</organism>
<comment type="caution">
    <text evidence="8">The sequence shown here is derived from an EMBL/GenBank/DDBJ whole genome shotgun (WGS) entry which is preliminary data.</text>
</comment>
<accession>A0A1X0B7J2</accession>
<dbReference type="EMBL" id="MVHF01000004">
    <property type="protein sequence ID" value="ORA38307.1"/>
    <property type="molecule type" value="Genomic_DNA"/>
</dbReference>
<feature type="transmembrane region" description="Helical" evidence="7">
    <location>
        <begin position="129"/>
        <end position="155"/>
    </location>
</feature>
<keyword evidence="4 7" id="KW-1133">Transmembrane helix</keyword>
<keyword evidence="9" id="KW-1185">Reference proteome</keyword>
<dbReference type="InterPro" id="IPR002293">
    <property type="entry name" value="AA/rel_permease1"/>
</dbReference>
<dbReference type="GO" id="GO:0016020">
    <property type="term" value="C:membrane"/>
    <property type="evidence" value="ECO:0007669"/>
    <property type="project" value="UniProtKB-SubCell"/>
</dbReference>
<evidence type="ECO:0000256" key="1">
    <source>
        <dbReference type="ARBA" id="ARBA00004141"/>
    </source>
</evidence>
<feature type="transmembrane region" description="Helical" evidence="7">
    <location>
        <begin position="167"/>
        <end position="186"/>
    </location>
</feature>
<dbReference type="Proteomes" id="UP000192448">
    <property type="component" value="Unassembled WGS sequence"/>
</dbReference>
<feature type="region of interest" description="Disordered" evidence="6">
    <location>
        <begin position="1"/>
        <end position="26"/>
    </location>
</feature>
<name>A0A1X0B7J2_9MYCO</name>
<dbReference type="PIRSF" id="PIRSF006060">
    <property type="entry name" value="AA_transporter"/>
    <property type="match status" value="1"/>
</dbReference>
<dbReference type="Pfam" id="PF13520">
    <property type="entry name" value="AA_permease_2"/>
    <property type="match status" value="1"/>
</dbReference>
<keyword evidence="2" id="KW-0813">Transport</keyword>
<dbReference type="PANTHER" id="PTHR45649">
    <property type="entry name" value="AMINO-ACID PERMEASE BAT1"/>
    <property type="match status" value="1"/>
</dbReference>
<evidence type="ECO:0000256" key="2">
    <source>
        <dbReference type="ARBA" id="ARBA00022448"/>
    </source>
</evidence>
<feature type="transmembrane region" description="Helical" evidence="7">
    <location>
        <begin position="318"/>
        <end position="342"/>
    </location>
</feature>
<feature type="transmembrane region" description="Helical" evidence="7">
    <location>
        <begin position="477"/>
        <end position="496"/>
    </location>
</feature>
<keyword evidence="3 7" id="KW-0812">Transmembrane</keyword>
<dbReference type="Gene3D" id="1.20.1740.10">
    <property type="entry name" value="Amino acid/polyamine transporter I"/>
    <property type="match status" value="1"/>
</dbReference>
<feature type="transmembrane region" description="Helical" evidence="7">
    <location>
        <begin position="446"/>
        <end position="465"/>
    </location>
</feature>
<evidence type="ECO:0000256" key="5">
    <source>
        <dbReference type="ARBA" id="ARBA00023136"/>
    </source>
</evidence>
<evidence type="ECO:0000256" key="7">
    <source>
        <dbReference type="SAM" id="Phobius"/>
    </source>
</evidence>
<dbReference type="STRING" id="1927124.BST13_06035"/>
<proteinExistence type="predicted"/>
<feature type="transmembrane region" description="Helical" evidence="7">
    <location>
        <begin position="379"/>
        <end position="398"/>
    </location>
</feature>
<dbReference type="RefSeq" id="WP_083161964.1">
    <property type="nucleotide sequence ID" value="NZ_MVHF01000004.1"/>
</dbReference>
<dbReference type="PANTHER" id="PTHR45649:SF26">
    <property type="entry name" value="OS04G0435100 PROTEIN"/>
    <property type="match status" value="1"/>
</dbReference>
<feature type="transmembrane region" description="Helical" evidence="7">
    <location>
        <begin position="80"/>
        <end position="108"/>
    </location>
</feature>